<dbReference type="PANTHER" id="PTHR31069:SF31">
    <property type="entry name" value="MONODICTYPHENONE CLUSTER TRANSCRIPTION FACTOR-RELATED"/>
    <property type="match status" value="1"/>
</dbReference>
<keyword evidence="2" id="KW-0238">DNA-binding</keyword>
<evidence type="ECO:0000256" key="4">
    <source>
        <dbReference type="ARBA" id="ARBA00023242"/>
    </source>
</evidence>
<accession>A0ABR4PFJ9</accession>
<dbReference type="PRINTS" id="PR00755">
    <property type="entry name" value="AFLATOXINBRP"/>
</dbReference>
<dbReference type="SMART" id="SM00066">
    <property type="entry name" value="GAL4"/>
    <property type="match status" value="1"/>
</dbReference>
<keyword evidence="3" id="KW-0804">Transcription</keyword>
<gene>
    <name evidence="7" type="ORF">PVAG01_06269</name>
</gene>
<keyword evidence="1" id="KW-0805">Transcription regulation</keyword>
<feature type="domain" description="Zn(2)-C6 fungal-type" evidence="6">
    <location>
        <begin position="37"/>
        <end position="67"/>
    </location>
</feature>
<keyword evidence="4" id="KW-0539">Nucleus</keyword>
<dbReference type="PANTHER" id="PTHR31069">
    <property type="entry name" value="OLEATE-ACTIVATED TRANSCRIPTION FACTOR 1-RELATED"/>
    <property type="match status" value="1"/>
</dbReference>
<comment type="caution">
    <text evidence="7">The sequence shown here is derived from an EMBL/GenBank/DDBJ whole genome shotgun (WGS) entry which is preliminary data.</text>
</comment>
<evidence type="ECO:0000313" key="7">
    <source>
        <dbReference type="EMBL" id="KAL3422113.1"/>
    </source>
</evidence>
<feature type="region of interest" description="Disordered" evidence="5">
    <location>
        <begin position="192"/>
        <end position="211"/>
    </location>
</feature>
<reference evidence="7 8" key="1">
    <citation type="submission" date="2024-06" db="EMBL/GenBank/DDBJ databases">
        <title>Complete genome of Phlyctema vagabunda strain 19-DSS-EL-015.</title>
        <authorList>
            <person name="Fiorenzani C."/>
        </authorList>
    </citation>
    <scope>NUCLEOTIDE SEQUENCE [LARGE SCALE GENOMIC DNA]</scope>
    <source>
        <strain evidence="7 8">19-DSS-EL-015</strain>
    </source>
</reference>
<name>A0ABR4PFJ9_9HELO</name>
<evidence type="ECO:0000256" key="2">
    <source>
        <dbReference type="ARBA" id="ARBA00023125"/>
    </source>
</evidence>
<sequence length="388" mass="43290">MRLFARGITLWLWLPRRRKGTRHQTEWIAKPPRMRQACNQCHSAKIRCSGDRIGCSRCLSSGLTCEYAVSMVGRMSKSNRRQRTNSRRANAALTTELSTSSGNSLSPPPSSTASFSSLTSFGQQDYDKVNHNTFLGDFTLLTPIESANESTTTSDIESTQLDMNFNIDQFAMFPTDSDTAAPLLAGTIPPSFDSSCGKPGQNQTADSPEEQKMKAQYPELYALSHMIVSLETFVANDEAAIDEILRINQACVAKITNILDHGQYQRCNSCPKLVLTAMELMLTLYEKAIYPRSRGRKDSSGASSTPPPTSVNNLPNLQFGVFMMDPQEKIAFGNRIICKELQRYTRVIKVLSSERQSRGDNLSYGLVHVRWLVELESRVESFIKTLQG</sequence>
<dbReference type="CDD" id="cd00067">
    <property type="entry name" value="GAL4"/>
    <property type="match status" value="1"/>
</dbReference>
<feature type="region of interest" description="Disordered" evidence="5">
    <location>
        <begin position="94"/>
        <end position="118"/>
    </location>
</feature>
<dbReference type="InterPro" id="IPR050675">
    <property type="entry name" value="OAF3"/>
</dbReference>
<dbReference type="PROSITE" id="PS50048">
    <property type="entry name" value="ZN2_CY6_FUNGAL_2"/>
    <property type="match status" value="1"/>
</dbReference>
<protein>
    <submittedName>
        <fullName evidence="7">Cytochrome P450 oxidoreductase GliC</fullName>
    </submittedName>
</protein>
<organism evidence="7 8">
    <name type="scientific">Phlyctema vagabunda</name>
    <dbReference type="NCBI Taxonomy" id="108571"/>
    <lineage>
        <taxon>Eukaryota</taxon>
        <taxon>Fungi</taxon>
        <taxon>Dikarya</taxon>
        <taxon>Ascomycota</taxon>
        <taxon>Pezizomycotina</taxon>
        <taxon>Leotiomycetes</taxon>
        <taxon>Helotiales</taxon>
        <taxon>Dermateaceae</taxon>
        <taxon>Phlyctema</taxon>
    </lineage>
</organism>
<dbReference type="EMBL" id="JBFCZG010000005">
    <property type="protein sequence ID" value="KAL3422113.1"/>
    <property type="molecule type" value="Genomic_DNA"/>
</dbReference>
<dbReference type="PROSITE" id="PS00463">
    <property type="entry name" value="ZN2_CY6_FUNGAL_1"/>
    <property type="match status" value="1"/>
</dbReference>
<evidence type="ECO:0000256" key="5">
    <source>
        <dbReference type="SAM" id="MobiDB-lite"/>
    </source>
</evidence>
<evidence type="ECO:0000256" key="3">
    <source>
        <dbReference type="ARBA" id="ARBA00023163"/>
    </source>
</evidence>
<dbReference type="SUPFAM" id="SSF57701">
    <property type="entry name" value="Zn2/Cys6 DNA-binding domain"/>
    <property type="match status" value="1"/>
</dbReference>
<dbReference type="InterPro" id="IPR001138">
    <property type="entry name" value="Zn2Cys6_DnaBD"/>
</dbReference>
<evidence type="ECO:0000313" key="8">
    <source>
        <dbReference type="Proteomes" id="UP001629113"/>
    </source>
</evidence>
<proteinExistence type="predicted"/>
<dbReference type="Gene3D" id="4.10.240.10">
    <property type="entry name" value="Zn(2)-C6 fungal-type DNA-binding domain"/>
    <property type="match status" value="1"/>
</dbReference>
<dbReference type="InterPro" id="IPR036864">
    <property type="entry name" value="Zn2-C6_fun-type_DNA-bd_sf"/>
</dbReference>
<evidence type="ECO:0000256" key="1">
    <source>
        <dbReference type="ARBA" id="ARBA00023015"/>
    </source>
</evidence>
<dbReference type="Pfam" id="PF00172">
    <property type="entry name" value="Zn_clus"/>
    <property type="match status" value="1"/>
</dbReference>
<evidence type="ECO:0000259" key="6">
    <source>
        <dbReference type="PROSITE" id="PS50048"/>
    </source>
</evidence>
<keyword evidence="8" id="KW-1185">Reference proteome</keyword>
<dbReference type="Proteomes" id="UP001629113">
    <property type="component" value="Unassembled WGS sequence"/>
</dbReference>